<organism evidence="2 3">
    <name type="scientific">Nocardia testacea</name>
    <dbReference type="NCBI Taxonomy" id="248551"/>
    <lineage>
        <taxon>Bacteria</taxon>
        <taxon>Bacillati</taxon>
        <taxon>Actinomycetota</taxon>
        <taxon>Actinomycetes</taxon>
        <taxon>Mycobacteriales</taxon>
        <taxon>Nocardiaceae</taxon>
        <taxon>Nocardia</taxon>
    </lineage>
</organism>
<proteinExistence type="predicted"/>
<feature type="transmembrane region" description="Helical" evidence="1">
    <location>
        <begin position="329"/>
        <end position="352"/>
    </location>
</feature>
<comment type="caution">
    <text evidence="2">The sequence shown here is derived from an EMBL/GenBank/DDBJ whole genome shotgun (WGS) entry which is preliminary data.</text>
</comment>
<dbReference type="NCBIfam" id="TIGR03082">
    <property type="entry name" value="Gneg_AbrB_dup"/>
    <property type="match status" value="2"/>
</dbReference>
<keyword evidence="1" id="KW-0472">Membrane</keyword>
<feature type="transmembrane region" description="Helical" evidence="1">
    <location>
        <begin position="90"/>
        <end position="111"/>
    </location>
</feature>
<protein>
    <submittedName>
        <fullName evidence="2">AbrB family transcriptional regulator</fullName>
    </submittedName>
</protein>
<dbReference type="InterPro" id="IPR007820">
    <property type="entry name" value="AbrB_fam"/>
</dbReference>
<feature type="transmembrane region" description="Helical" evidence="1">
    <location>
        <begin position="222"/>
        <end position="250"/>
    </location>
</feature>
<gene>
    <name evidence="2" type="ORF">ACH49Z_02290</name>
</gene>
<dbReference type="PIRSF" id="PIRSF038991">
    <property type="entry name" value="Protein_AbrB"/>
    <property type="match status" value="1"/>
</dbReference>
<dbReference type="InterPro" id="IPR017516">
    <property type="entry name" value="AbrB_dup"/>
</dbReference>
<feature type="transmembrane region" description="Helical" evidence="1">
    <location>
        <begin position="39"/>
        <end position="56"/>
    </location>
</feature>
<evidence type="ECO:0000313" key="2">
    <source>
        <dbReference type="EMBL" id="MFI2228666.1"/>
    </source>
</evidence>
<accession>A0ABW7VR86</accession>
<evidence type="ECO:0000313" key="3">
    <source>
        <dbReference type="Proteomes" id="UP001611494"/>
    </source>
</evidence>
<dbReference type="PANTHER" id="PTHR38457:SF1">
    <property type="entry name" value="REGULATOR ABRB-RELATED"/>
    <property type="match status" value="1"/>
</dbReference>
<keyword evidence="3" id="KW-1185">Reference proteome</keyword>
<feature type="transmembrane region" description="Helical" evidence="1">
    <location>
        <begin position="191"/>
        <end position="210"/>
    </location>
</feature>
<sequence>MTAWRRWSRTTARWCALVAATLLGWAVFARLGVAAPELFASLLIAMLLALAGVGPLRPGRPLMMAAQGALAVSIGLSVQPETLAALGTHWPLVAGSAVVTLVLSVLAGFALSRHREVDPVTGVLGMIAGGATGLVAAAGELGADERIVVVVQYLRVALVVLSMPLVVTYLFAPDAAAAPAPPATTGVAPWWADLLFLVGAVVVGTGVATLARLPIPATLGPLFLAGAAELGGWAEGVAVPVVVLPAAFLVIGWQAGSSFSRESLAAIGRIFGWALALMIALTAACGGTGLLLSRWTGLSALEGYLATTPGGLAAVLAVAGSSPDADVTFVAAAQIIRLVLMLVSAPVLVWALRRWIAR</sequence>
<name>A0ABW7VR86_9NOCA</name>
<dbReference type="Pfam" id="PF05145">
    <property type="entry name" value="AbrB"/>
    <property type="match status" value="1"/>
</dbReference>
<dbReference type="PANTHER" id="PTHR38457">
    <property type="entry name" value="REGULATOR ABRB-RELATED"/>
    <property type="match status" value="1"/>
</dbReference>
<feature type="transmembrane region" description="Helical" evidence="1">
    <location>
        <begin position="270"/>
        <end position="292"/>
    </location>
</feature>
<keyword evidence="1" id="KW-0812">Transmembrane</keyword>
<feature type="transmembrane region" description="Helical" evidence="1">
    <location>
        <begin position="153"/>
        <end position="171"/>
    </location>
</feature>
<dbReference type="RefSeq" id="WP_397058995.1">
    <property type="nucleotide sequence ID" value="NZ_JBIRYL010000001.1"/>
</dbReference>
<reference evidence="2 3" key="1">
    <citation type="submission" date="2024-10" db="EMBL/GenBank/DDBJ databases">
        <title>The Natural Products Discovery Center: Release of the First 8490 Sequenced Strains for Exploring Actinobacteria Biosynthetic Diversity.</title>
        <authorList>
            <person name="Kalkreuter E."/>
            <person name="Kautsar S.A."/>
            <person name="Yang D."/>
            <person name="Bader C.D."/>
            <person name="Teijaro C.N."/>
            <person name="Fluegel L."/>
            <person name="Davis C.M."/>
            <person name="Simpson J.R."/>
            <person name="Lauterbach L."/>
            <person name="Steele A.D."/>
            <person name="Gui C."/>
            <person name="Meng S."/>
            <person name="Li G."/>
            <person name="Viehrig K."/>
            <person name="Ye F."/>
            <person name="Su P."/>
            <person name="Kiefer A.F."/>
            <person name="Nichols A."/>
            <person name="Cepeda A.J."/>
            <person name="Yan W."/>
            <person name="Fan B."/>
            <person name="Jiang Y."/>
            <person name="Adhikari A."/>
            <person name="Zheng C.-J."/>
            <person name="Schuster L."/>
            <person name="Cowan T.M."/>
            <person name="Smanski M.J."/>
            <person name="Chevrette M.G."/>
            <person name="De Carvalho L.P.S."/>
            <person name="Shen B."/>
        </authorList>
    </citation>
    <scope>NUCLEOTIDE SEQUENCE [LARGE SCALE GENOMIC DNA]</scope>
    <source>
        <strain evidence="2 3">NPDC019377</strain>
    </source>
</reference>
<evidence type="ECO:0000256" key="1">
    <source>
        <dbReference type="SAM" id="Phobius"/>
    </source>
</evidence>
<dbReference type="Proteomes" id="UP001611494">
    <property type="component" value="Unassembled WGS sequence"/>
</dbReference>
<dbReference type="EMBL" id="JBIRYL010000001">
    <property type="protein sequence ID" value="MFI2228666.1"/>
    <property type="molecule type" value="Genomic_DNA"/>
</dbReference>
<feature type="transmembrane region" description="Helical" evidence="1">
    <location>
        <begin position="123"/>
        <end position="141"/>
    </location>
</feature>
<keyword evidence="1" id="KW-1133">Transmembrane helix</keyword>